<feature type="domain" description="Longin" evidence="3">
    <location>
        <begin position="16"/>
        <end position="98"/>
    </location>
</feature>
<protein>
    <recommendedName>
        <fullName evidence="3">Longin domain-containing protein</fullName>
    </recommendedName>
</protein>
<dbReference type="Proteomes" id="UP000188354">
    <property type="component" value="Chromosome LG15"/>
</dbReference>
<dbReference type="AlphaFoldDB" id="A0A1J7GA62"/>
<dbReference type="Pfam" id="PF13774">
    <property type="entry name" value="Longin"/>
    <property type="match status" value="1"/>
</dbReference>
<dbReference type="GO" id="GO:0016020">
    <property type="term" value="C:membrane"/>
    <property type="evidence" value="ECO:0007669"/>
    <property type="project" value="UniProtKB-SubCell"/>
</dbReference>
<keyword evidence="5" id="KW-1185">Reference proteome</keyword>
<dbReference type="InterPro" id="IPR010908">
    <property type="entry name" value="Longin_dom"/>
</dbReference>
<gene>
    <name evidence="4" type="ORF">TanjilG_10780</name>
</gene>
<dbReference type="Gramene" id="OIV97246">
    <property type="protein sequence ID" value="OIV97246"/>
    <property type="gene ID" value="TanjilG_10780"/>
</dbReference>
<evidence type="ECO:0000256" key="2">
    <source>
        <dbReference type="ARBA" id="ARBA00023136"/>
    </source>
</evidence>
<evidence type="ECO:0000313" key="4">
    <source>
        <dbReference type="EMBL" id="OIV97246.1"/>
    </source>
</evidence>
<reference evidence="4 5" key="1">
    <citation type="journal article" date="2017" name="Plant Biotechnol. J.">
        <title>A comprehensive draft genome sequence for lupin (Lupinus angustifolius), an emerging health food: insights into plant-microbe interactions and legume evolution.</title>
        <authorList>
            <person name="Hane J.K."/>
            <person name="Ming Y."/>
            <person name="Kamphuis L.G."/>
            <person name="Nelson M.N."/>
            <person name="Garg G."/>
            <person name="Atkins C.A."/>
            <person name="Bayer P.E."/>
            <person name="Bravo A."/>
            <person name="Bringans S."/>
            <person name="Cannon S."/>
            <person name="Edwards D."/>
            <person name="Foley R."/>
            <person name="Gao L.L."/>
            <person name="Harrison M.J."/>
            <person name="Huang W."/>
            <person name="Hurgobin B."/>
            <person name="Li S."/>
            <person name="Liu C.W."/>
            <person name="McGrath A."/>
            <person name="Morahan G."/>
            <person name="Murray J."/>
            <person name="Weller J."/>
            <person name="Jian J."/>
            <person name="Singh K.B."/>
        </authorList>
    </citation>
    <scope>NUCLEOTIDE SEQUENCE [LARGE SCALE GENOMIC DNA]</scope>
    <source>
        <strain evidence="5">cv. Tanjil</strain>
        <tissue evidence="4">Whole plant</tissue>
    </source>
</reference>
<dbReference type="PANTHER" id="PTHR21136">
    <property type="entry name" value="SNARE PROTEINS"/>
    <property type="match status" value="1"/>
</dbReference>
<comment type="subcellular location">
    <subcellularLocation>
        <location evidence="1">Membrane</location>
    </subcellularLocation>
</comment>
<dbReference type="InterPro" id="IPR051097">
    <property type="entry name" value="Synaptobrevin-like_transport"/>
</dbReference>
<dbReference type="EMBL" id="CM007375">
    <property type="protein sequence ID" value="OIV97246.1"/>
    <property type="molecule type" value="Genomic_DNA"/>
</dbReference>
<sequence>MSNPKVFFDMAMLTPLRTFVPSAPAQRKSAIARREVTSLLETGQEAAAYCVVPIESIGRNIPFAFLEHVKEEVSKKYGGGKAATAPAQSLKCNIALIIPRRLASLSK</sequence>
<proteinExistence type="predicted"/>
<organism evidence="4 5">
    <name type="scientific">Lupinus angustifolius</name>
    <name type="common">Narrow-leaved blue lupine</name>
    <dbReference type="NCBI Taxonomy" id="3871"/>
    <lineage>
        <taxon>Eukaryota</taxon>
        <taxon>Viridiplantae</taxon>
        <taxon>Streptophyta</taxon>
        <taxon>Embryophyta</taxon>
        <taxon>Tracheophyta</taxon>
        <taxon>Spermatophyta</taxon>
        <taxon>Magnoliopsida</taxon>
        <taxon>eudicotyledons</taxon>
        <taxon>Gunneridae</taxon>
        <taxon>Pentapetalae</taxon>
        <taxon>rosids</taxon>
        <taxon>fabids</taxon>
        <taxon>Fabales</taxon>
        <taxon>Fabaceae</taxon>
        <taxon>Papilionoideae</taxon>
        <taxon>50 kb inversion clade</taxon>
        <taxon>genistoids sensu lato</taxon>
        <taxon>core genistoids</taxon>
        <taxon>Genisteae</taxon>
        <taxon>Lupinus</taxon>
    </lineage>
</organism>
<evidence type="ECO:0000313" key="5">
    <source>
        <dbReference type="Proteomes" id="UP000188354"/>
    </source>
</evidence>
<dbReference type="Gene3D" id="3.30.450.50">
    <property type="entry name" value="Longin domain"/>
    <property type="match status" value="1"/>
</dbReference>
<dbReference type="STRING" id="3871.A0A1J7GA62"/>
<dbReference type="PROSITE" id="PS50859">
    <property type="entry name" value="LONGIN"/>
    <property type="match status" value="1"/>
</dbReference>
<name>A0A1J7GA62_LUPAN</name>
<accession>A0A1J7GA62</accession>
<dbReference type="PANTHER" id="PTHR21136:SF168">
    <property type="entry name" value="VESICLE-ASSOCIATED MEMBRANE PROTEIN 9"/>
    <property type="match status" value="1"/>
</dbReference>
<evidence type="ECO:0000259" key="3">
    <source>
        <dbReference type="PROSITE" id="PS50859"/>
    </source>
</evidence>
<evidence type="ECO:0000256" key="1">
    <source>
        <dbReference type="ARBA" id="ARBA00004370"/>
    </source>
</evidence>
<keyword evidence="2" id="KW-0472">Membrane</keyword>